<dbReference type="Pfam" id="PF13545">
    <property type="entry name" value="HTH_Crp_2"/>
    <property type="match status" value="1"/>
</dbReference>
<dbReference type="GO" id="GO:0003677">
    <property type="term" value="F:DNA binding"/>
    <property type="evidence" value="ECO:0007669"/>
    <property type="project" value="UniProtKB-KW"/>
</dbReference>
<dbReference type="GO" id="GO:0005829">
    <property type="term" value="C:cytosol"/>
    <property type="evidence" value="ECO:0007669"/>
    <property type="project" value="TreeGrafter"/>
</dbReference>
<dbReference type="GO" id="GO:0016301">
    <property type="term" value="F:kinase activity"/>
    <property type="evidence" value="ECO:0007669"/>
    <property type="project" value="UniProtKB-KW"/>
</dbReference>
<dbReference type="InterPro" id="IPR050397">
    <property type="entry name" value="Env_Response_Regulators"/>
</dbReference>
<feature type="domain" description="Cyclic nucleotide-binding" evidence="4">
    <location>
        <begin position="24"/>
        <end position="127"/>
    </location>
</feature>
<dbReference type="GO" id="GO:0003700">
    <property type="term" value="F:DNA-binding transcription factor activity"/>
    <property type="evidence" value="ECO:0007669"/>
    <property type="project" value="TreeGrafter"/>
</dbReference>
<dbReference type="InterPro" id="IPR000595">
    <property type="entry name" value="cNMP-bd_dom"/>
</dbReference>
<evidence type="ECO:0000256" key="1">
    <source>
        <dbReference type="ARBA" id="ARBA00023015"/>
    </source>
</evidence>
<dbReference type="CDD" id="cd00038">
    <property type="entry name" value="CAP_ED"/>
    <property type="match status" value="1"/>
</dbReference>
<dbReference type="Gene3D" id="1.10.10.10">
    <property type="entry name" value="Winged helix-like DNA-binding domain superfamily/Winged helix DNA-binding domain"/>
    <property type="match status" value="1"/>
</dbReference>
<name>A0A1H3PSN6_9BURK</name>
<dbReference type="Gene3D" id="2.60.120.10">
    <property type="entry name" value="Jelly Rolls"/>
    <property type="match status" value="1"/>
</dbReference>
<dbReference type="InterPro" id="IPR036388">
    <property type="entry name" value="WH-like_DNA-bd_sf"/>
</dbReference>
<dbReference type="AlphaFoldDB" id="A0A1H3PSN6"/>
<dbReference type="PANTHER" id="PTHR24567">
    <property type="entry name" value="CRP FAMILY TRANSCRIPTIONAL REGULATORY PROTEIN"/>
    <property type="match status" value="1"/>
</dbReference>
<evidence type="ECO:0000256" key="3">
    <source>
        <dbReference type="ARBA" id="ARBA00023163"/>
    </source>
</evidence>
<dbReference type="SMART" id="SM00100">
    <property type="entry name" value="cNMP"/>
    <property type="match status" value="1"/>
</dbReference>
<dbReference type="InterPro" id="IPR014710">
    <property type="entry name" value="RmlC-like_jellyroll"/>
</dbReference>
<dbReference type="InterPro" id="IPR012318">
    <property type="entry name" value="HTH_CRP"/>
</dbReference>
<dbReference type="SUPFAM" id="SSF51206">
    <property type="entry name" value="cAMP-binding domain-like"/>
    <property type="match status" value="1"/>
</dbReference>
<proteinExistence type="predicted"/>
<dbReference type="RefSeq" id="WP_074922586.1">
    <property type="nucleotide sequence ID" value="NZ_CP141274.1"/>
</dbReference>
<dbReference type="EMBL" id="FNPE01000011">
    <property type="protein sequence ID" value="SDZ04312.1"/>
    <property type="molecule type" value="Genomic_DNA"/>
</dbReference>
<dbReference type="Proteomes" id="UP000183417">
    <property type="component" value="Unassembled WGS sequence"/>
</dbReference>
<keyword evidence="5" id="KW-0418">Kinase</keyword>
<dbReference type="PANTHER" id="PTHR24567:SF26">
    <property type="entry name" value="REGULATORY PROTEIN YEIL"/>
    <property type="match status" value="1"/>
</dbReference>
<keyword evidence="3" id="KW-0804">Transcription</keyword>
<dbReference type="PROSITE" id="PS50042">
    <property type="entry name" value="CNMP_BINDING_3"/>
    <property type="match status" value="1"/>
</dbReference>
<accession>A0A1H3PSN6</accession>
<organism evidence="5 6">
    <name type="scientific">Delftia lacustris</name>
    <dbReference type="NCBI Taxonomy" id="558537"/>
    <lineage>
        <taxon>Bacteria</taxon>
        <taxon>Pseudomonadati</taxon>
        <taxon>Pseudomonadota</taxon>
        <taxon>Betaproteobacteria</taxon>
        <taxon>Burkholderiales</taxon>
        <taxon>Comamonadaceae</taxon>
        <taxon>Delftia</taxon>
    </lineage>
</organism>
<reference evidence="5 6" key="1">
    <citation type="submission" date="2016-10" db="EMBL/GenBank/DDBJ databases">
        <authorList>
            <person name="de Groot N.N."/>
        </authorList>
    </citation>
    <scope>NUCLEOTIDE SEQUENCE [LARGE SCALE GENOMIC DNA]</scope>
    <source>
        <strain evidence="5 6">LMG 24775</strain>
    </source>
</reference>
<dbReference type="InterPro" id="IPR036390">
    <property type="entry name" value="WH_DNA-bd_sf"/>
</dbReference>
<evidence type="ECO:0000256" key="2">
    <source>
        <dbReference type="ARBA" id="ARBA00023125"/>
    </source>
</evidence>
<keyword evidence="5" id="KW-0808">Transferase</keyword>
<dbReference type="GeneID" id="94689669"/>
<protein>
    <submittedName>
        <fullName evidence="5">cAMP-binding domain of CRP or a regulatory subunit of cAMP-dependent protein kinases</fullName>
    </submittedName>
</protein>
<sequence length="228" mass="24755">MNTKLGSPNTSLAQARSERYRVDLLAELPAASARGLRAIGSRRRYRDGQFVQKRGDAADHALVLLSGRFRVVAFTVGGTERMTRWLEAGEITGISSVLGNAPVPVDLVADGDVEVLVLPRQPLLDFLERDAPACLAVARLLSLRVNGLLDTIFISSEDTLHARVWATLQVLAAENGQPLSGGRTLLRISQGDLSHVVGASRQRVNEELRKLQAGGSVRLGYRWIEVLG</sequence>
<dbReference type="SUPFAM" id="SSF46785">
    <property type="entry name" value="Winged helix' DNA-binding domain"/>
    <property type="match status" value="1"/>
</dbReference>
<keyword evidence="1" id="KW-0805">Transcription regulation</keyword>
<evidence type="ECO:0000259" key="4">
    <source>
        <dbReference type="PROSITE" id="PS50042"/>
    </source>
</evidence>
<gene>
    <name evidence="5" type="ORF">SAMN05421547_11143</name>
</gene>
<dbReference type="Pfam" id="PF00027">
    <property type="entry name" value="cNMP_binding"/>
    <property type="match status" value="1"/>
</dbReference>
<keyword evidence="2" id="KW-0238">DNA-binding</keyword>
<dbReference type="InterPro" id="IPR018490">
    <property type="entry name" value="cNMP-bd_dom_sf"/>
</dbReference>
<evidence type="ECO:0000313" key="6">
    <source>
        <dbReference type="Proteomes" id="UP000183417"/>
    </source>
</evidence>
<evidence type="ECO:0000313" key="5">
    <source>
        <dbReference type="EMBL" id="SDZ04312.1"/>
    </source>
</evidence>